<sequence length="81" mass="9352">MGWHLSRCAPAIDLSTPPWHYVVVPSIRIIRYLSLGILCQWFLDLWMQIARAKLSSQKLQRRSQIGAPWTYGQIGAPWIFG</sequence>
<reference evidence="1" key="1">
    <citation type="journal article" date="2022" name="bioRxiv">
        <title>Genomics of Preaxostyla Flagellates Illuminates Evolutionary Transitions and the Path Towards Mitochondrial Loss.</title>
        <authorList>
            <person name="Novak L.V.F."/>
            <person name="Treitli S.C."/>
            <person name="Pyrih J."/>
            <person name="Halakuc P."/>
            <person name="Pipaliya S.V."/>
            <person name="Vacek V."/>
            <person name="Brzon O."/>
            <person name="Soukal P."/>
            <person name="Eme L."/>
            <person name="Dacks J.B."/>
            <person name="Karnkowska A."/>
            <person name="Elias M."/>
            <person name="Hampl V."/>
        </authorList>
    </citation>
    <scope>NUCLEOTIDE SEQUENCE</scope>
    <source>
        <strain evidence="1">RCP-MX</strain>
    </source>
</reference>
<comment type="caution">
    <text evidence="1">The sequence shown here is derived from an EMBL/GenBank/DDBJ whole genome shotgun (WGS) entry which is preliminary data.</text>
</comment>
<proteinExistence type="predicted"/>
<protein>
    <submittedName>
        <fullName evidence="1">Uncharacterized protein</fullName>
    </submittedName>
</protein>
<name>A0ABQ8UKR2_9EUKA</name>
<evidence type="ECO:0000313" key="2">
    <source>
        <dbReference type="Proteomes" id="UP001141327"/>
    </source>
</evidence>
<keyword evidence="2" id="KW-1185">Reference proteome</keyword>
<gene>
    <name evidence="1" type="ORF">PAPYR_5974</name>
</gene>
<dbReference type="Proteomes" id="UP001141327">
    <property type="component" value="Unassembled WGS sequence"/>
</dbReference>
<accession>A0ABQ8UKR2</accession>
<organism evidence="1 2">
    <name type="scientific">Paratrimastix pyriformis</name>
    <dbReference type="NCBI Taxonomy" id="342808"/>
    <lineage>
        <taxon>Eukaryota</taxon>
        <taxon>Metamonada</taxon>
        <taxon>Preaxostyla</taxon>
        <taxon>Paratrimastigidae</taxon>
        <taxon>Paratrimastix</taxon>
    </lineage>
</organism>
<evidence type="ECO:0000313" key="1">
    <source>
        <dbReference type="EMBL" id="KAJ4458297.1"/>
    </source>
</evidence>
<dbReference type="EMBL" id="JAPMOS010000031">
    <property type="protein sequence ID" value="KAJ4458297.1"/>
    <property type="molecule type" value="Genomic_DNA"/>
</dbReference>